<keyword evidence="2" id="KW-1185">Reference proteome</keyword>
<protein>
    <submittedName>
        <fullName evidence="1">Uncharacterized protein</fullName>
    </submittedName>
</protein>
<comment type="caution">
    <text evidence="1">The sequence shown here is derived from an EMBL/GenBank/DDBJ whole genome shotgun (WGS) entry which is preliminary data.</text>
</comment>
<evidence type="ECO:0000313" key="2">
    <source>
        <dbReference type="Proteomes" id="UP000036958"/>
    </source>
</evidence>
<evidence type="ECO:0000313" key="1">
    <source>
        <dbReference type="EMBL" id="KOH45446.1"/>
    </source>
</evidence>
<accession>A0A0L8VAF6</accession>
<dbReference type="RefSeq" id="WP_053181922.1">
    <property type="nucleotide sequence ID" value="NZ_LGIA01000134.1"/>
</dbReference>
<dbReference type="AlphaFoldDB" id="A0A0L8VAF6"/>
<dbReference type="OrthoDB" id="1120869at2"/>
<reference evidence="2" key="1">
    <citation type="submission" date="2015-07" db="EMBL/GenBank/DDBJ databases">
        <title>Genome sequencing of Sunxiuqinia dokdonensis strain SK.</title>
        <authorList>
            <person name="Ahn S."/>
            <person name="Kim B.-C."/>
        </authorList>
    </citation>
    <scope>NUCLEOTIDE SEQUENCE [LARGE SCALE GENOMIC DNA]</scope>
    <source>
        <strain evidence="2">SK</strain>
    </source>
</reference>
<organism evidence="1 2">
    <name type="scientific">Sunxiuqinia dokdonensis</name>
    <dbReference type="NCBI Taxonomy" id="1409788"/>
    <lineage>
        <taxon>Bacteria</taxon>
        <taxon>Pseudomonadati</taxon>
        <taxon>Bacteroidota</taxon>
        <taxon>Bacteroidia</taxon>
        <taxon>Marinilabiliales</taxon>
        <taxon>Prolixibacteraceae</taxon>
        <taxon>Sunxiuqinia</taxon>
    </lineage>
</organism>
<proteinExistence type="predicted"/>
<sequence>MVKLADNAGFGFDKIEVNWRTYNSTVPGYQIEFDSVIVDFKMEAEENIGEVSEKILSIMKDNENITIAKLTEAIGISSHSTE</sequence>
<gene>
    <name evidence="1" type="ORF">NC99_17370</name>
</gene>
<dbReference type="Proteomes" id="UP000036958">
    <property type="component" value="Unassembled WGS sequence"/>
</dbReference>
<name>A0A0L8VAF6_9BACT</name>
<dbReference type="EMBL" id="LGIA01000134">
    <property type="protein sequence ID" value="KOH45446.1"/>
    <property type="molecule type" value="Genomic_DNA"/>
</dbReference>